<comment type="caution">
    <text evidence="2">The sequence shown here is derived from an EMBL/GenBank/DDBJ whole genome shotgun (WGS) entry which is preliminary data.</text>
</comment>
<organism evidence="2 3">
    <name type="scientific">Elysia marginata</name>
    <dbReference type="NCBI Taxonomy" id="1093978"/>
    <lineage>
        <taxon>Eukaryota</taxon>
        <taxon>Metazoa</taxon>
        <taxon>Spiralia</taxon>
        <taxon>Lophotrochozoa</taxon>
        <taxon>Mollusca</taxon>
        <taxon>Gastropoda</taxon>
        <taxon>Heterobranchia</taxon>
        <taxon>Euthyneura</taxon>
        <taxon>Panpulmonata</taxon>
        <taxon>Sacoglossa</taxon>
        <taxon>Placobranchoidea</taxon>
        <taxon>Plakobranchidae</taxon>
        <taxon>Elysia</taxon>
    </lineage>
</organism>
<protein>
    <submittedName>
        <fullName evidence="2">Uncharacterized protein</fullName>
    </submittedName>
</protein>
<feature type="region of interest" description="Disordered" evidence="1">
    <location>
        <begin position="139"/>
        <end position="162"/>
    </location>
</feature>
<reference evidence="2 3" key="1">
    <citation type="journal article" date="2021" name="Elife">
        <title>Chloroplast acquisition without the gene transfer in kleptoplastic sea slugs, Plakobranchus ocellatus.</title>
        <authorList>
            <person name="Maeda T."/>
            <person name="Takahashi S."/>
            <person name="Yoshida T."/>
            <person name="Shimamura S."/>
            <person name="Takaki Y."/>
            <person name="Nagai Y."/>
            <person name="Toyoda A."/>
            <person name="Suzuki Y."/>
            <person name="Arimoto A."/>
            <person name="Ishii H."/>
            <person name="Satoh N."/>
            <person name="Nishiyama T."/>
            <person name="Hasebe M."/>
            <person name="Maruyama T."/>
            <person name="Minagawa J."/>
            <person name="Obokata J."/>
            <person name="Shigenobu S."/>
        </authorList>
    </citation>
    <scope>NUCLEOTIDE SEQUENCE [LARGE SCALE GENOMIC DNA]</scope>
</reference>
<dbReference type="EMBL" id="BMAT01011947">
    <property type="protein sequence ID" value="GFR82598.1"/>
    <property type="molecule type" value="Genomic_DNA"/>
</dbReference>
<dbReference type="Proteomes" id="UP000762676">
    <property type="component" value="Unassembled WGS sequence"/>
</dbReference>
<gene>
    <name evidence="2" type="ORF">ElyMa_005956200</name>
</gene>
<dbReference type="AlphaFoldDB" id="A0AAV4G9Z6"/>
<evidence type="ECO:0000313" key="2">
    <source>
        <dbReference type="EMBL" id="GFR82598.1"/>
    </source>
</evidence>
<evidence type="ECO:0000256" key="1">
    <source>
        <dbReference type="SAM" id="MobiDB-lite"/>
    </source>
</evidence>
<keyword evidence="3" id="KW-1185">Reference proteome</keyword>
<feature type="compositionally biased region" description="Low complexity" evidence="1">
    <location>
        <begin position="142"/>
        <end position="151"/>
    </location>
</feature>
<proteinExistence type="predicted"/>
<name>A0AAV4G9Z6_9GAST</name>
<accession>A0AAV4G9Z6</accession>
<sequence>MLQSYYTSAVRTYNSSTEVVSKAIWAAFYLSVSTADQPQHENCPVGKTQNSNESLHSVIWAKCPKHTFSGLQRIKIGVTVAVGEYNMGSLGSHFFFPAVGCALTTATTSLGQKRDKRRIYKAEIAHQAPAKKRIEVRKRAQQRAQQAATRAEGGPSYVSGGF</sequence>
<evidence type="ECO:0000313" key="3">
    <source>
        <dbReference type="Proteomes" id="UP000762676"/>
    </source>
</evidence>